<feature type="region of interest" description="Disordered" evidence="1">
    <location>
        <begin position="611"/>
        <end position="670"/>
    </location>
</feature>
<dbReference type="OrthoDB" id="2275718at2759"/>
<feature type="compositionally biased region" description="Low complexity" evidence="1">
    <location>
        <begin position="20"/>
        <end position="34"/>
    </location>
</feature>
<reference evidence="3" key="1">
    <citation type="submission" date="2020-05" db="UniProtKB">
        <authorList>
            <consortium name="EnsemblMetazoa"/>
        </authorList>
    </citation>
    <scope>IDENTIFICATION</scope>
    <source>
        <strain evidence="3">BB02</strain>
    </source>
</reference>
<proteinExistence type="predicted"/>
<feature type="region of interest" description="Disordered" evidence="1">
    <location>
        <begin position="1"/>
        <end position="54"/>
    </location>
</feature>
<accession>A0A2C9M3G5</accession>
<dbReference type="AlphaFoldDB" id="A0A2C9M3G5"/>
<feature type="compositionally biased region" description="Polar residues" evidence="1">
    <location>
        <begin position="435"/>
        <end position="493"/>
    </location>
</feature>
<feature type="compositionally biased region" description="Low complexity" evidence="1">
    <location>
        <begin position="376"/>
        <end position="385"/>
    </location>
</feature>
<protein>
    <recommendedName>
        <fullName evidence="2">LsmAD domain-containing protein</fullName>
    </recommendedName>
</protein>
<evidence type="ECO:0000313" key="4">
    <source>
        <dbReference type="Proteomes" id="UP000076420"/>
    </source>
</evidence>
<dbReference type="SMART" id="SM01272">
    <property type="entry name" value="LsmAD"/>
    <property type="match status" value="1"/>
</dbReference>
<feature type="compositionally biased region" description="Low complexity" evidence="1">
    <location>
        <begin position="781"/>
        <end position="800"/>
    </location>
</feature>
<dbReference type="GO" id="GO:0003729">
    <property type="term" value="F:mRNA binding"/>
    <property type="evidence" value="ECO:0007669"/>
    <property type="project" value="TreeGrafter"/>
</dbReference>
<dbReference type="Pfam" id="PF07145">
    <property type="entry name" value="PAM2"/>
    <property type="match status" value="1"/>
</dbReference>
<feature type="region of interest" description="Disordered" evidence="1">
    <location>
        <begin position="252"/>
        <end position="505"/>
    </location>
</feature>
<feature type="compositionally biased region" description="Low complexity" evidence="1">
    <location>
        <begin position="818"/>
        <end position="835"/>
    </location>
</feature>
<dbReference type="Proteomes" id="UP000076420">
    <property type="component" value="Unassembled WGS sequence"/>
</dbReference>
<dbReference type="GO" id="GO:0010494">
    <property type="term" value="C:cytoplasmic stress granule"/>
    <property type="evidence" value="ECO:0007669"/>
    <property type="project" value="TreeGrafter"/>
</dbReference>
<feature type="domain" description="LsmAD" evidence="2">
    <location>
        <begin position="199"/>
        <end position="267"/>
    </location>
</feature>
<evidence type="ECO:0000313" key="3">
    <source>
        <dbReference type="EnsemblMetazoa" id="BGLB038090-PA"/>
    </source>
</evidence>
<feature type="region of interest" description="Disordered" evidence="1">
    <location>
        <begin position="520"/>
        <end position="541"/>
    </location>
</feature>
<feature type="region of interest" description="Disordered" evidence="1">
    <location>
        <begin position="899"/>
        <end position="941"/>
    </location>
</feature>
<name>A0A2C9M3G5_BIOGL</name>
<feature type="compositionally biased region" description="Basic and acidic residues" evidence="1">
    <location>
        <begin position="613"/>
        <end position="624"/>
    </location>
</feature>
<dbReference type="InterPro" id="IPR045117">
    <property type="entry name" value="ATXN2-like"/>
</dbReference>
<feature type="compositionally biased region" description="Low complexity" evidence="1">
    <location>
        <begin position="393"/>
        <end position="408"/>
    </location>
</feature>
<gene>
    <name evidence="3" type="primary">106052969</name>
</gene>
<dbReference type="STRING" id="6526.A0A2C9M3G5"/>
<dbReference type="EnsemblMetazoa" id="BGLB038090-RA">
    <property type="protein sequence ID" value="BGLB038090-PA"/>
    <property type="gene ID" value="BGLB038090"/>
</dbReference>
<sequence>MASAALSNTRSSGGARPRNKPNNLPNRQYQNNYQNRRETPEPEPSRISPQGLYNDPRTAMIMCSFMGTRTTVKTTSGNTYKGHTTGFSEKGDIALCDARLEDEDNNSQNPVIPGIIIHKDRFVVCKTNGVDLKSICSGSDFTDSAIASRSNGSSTEGQLRQLQPWQDDDAQDINPNLSLDDQNGGWEAKEMFAVNNEKFNVQSSFNEDMNEYTTKLPDPNSEGYEERQRFAQKQAEEIERSEAYQNRIAKELNDGDEENRFSAVHRSGESQQTHRSVESNNAGGKNPYTIPALRGDGEQSLKNGLPRNQARQFQRQVSPLSASSQQSQQHPHHHSQNPRPINNHYQGPPPSSNVPLRNQGPPVVHRAQASQNHSVPPTQLQFTQQQPPPPPHSHTQPPAQQHQRPAQQLVSPTQHVNSKSQPHPPHQQSSPANIPLSSLTQQAPPQHQVQNKMSPPNSQVPQTLPNAKSVPAATNINGPLPQNNMTRPQNVKQINGDGPNNIESPSQKHLEAQLAGPVSAADSQQVPRTVVPVSPPSVLSNERRVGRGMETLITSPEERKKSVETLKEFKRNFNLSNDNRQEEPVETVPMAAAPVASTAPVNLTPEVVSPHIEPTEFPHKPLDKTDEEEAPTDKVSKSTLNPNAKEFRPKVQTITEAQSPSPQPRSSPHIQQPMVYYNPVMVQYPMVQNTSRKRATVSLNHQLNTLSTVPDLSHVTGQPLLATQPVVLMPSNGQQGYPFRMFSPGVNSIALAQGGQHIGIDQGSQQGQPQTVFMAAPTQPMPAHLAPHPQPAHSQPHPSSNQAPQPTHVPNPAPSPVQQHNSQQMQQQLAHHMSQVPPQSLTPQPAHFPQMNLSYAIPAMPRTTVSGQQGISAAHPTTVSIGYPVSQYPYPNGNPAQYPFAPAAHPQTSQNSSHGQGPQPQYVMMPSPHPQGHPPMQQNPQPYPAGIQFQPQHNIMQGPPQMPPNMGPNPNQGGHHIIHSPMPGIHQQVSSSPSMYMPAAPQFYVPREGSRSSSTAVSAPTIMFTWP</sequence>
<feature type="compositionally biased region" description="Low complexity" evidence="1">
    <location>
        <begin position="523"/>
        <end position="540"/>
    </location>
</feature>
<dbReference type="GO" id="GO:0034063">
    <property type="term" value="P:stress granule assembly"/>
    <property type="evidence" value="ECO:0007669"/>
    <property type="project" value="TreeGrafter"/>
</dbReference>
<feature type="compositionally biased region" description="Polar residues" evidence="1">
    <location>
        <begin position="269"/>
        <end position="283"/>
    </location>
</feature>
<feature type="compositionally biased region" description="Basic and acidic residues" evidence="1">
    <location>
        <begin position="35"/>
        <end position="44"/>
    </location>
</feature>
<feature type="compositionally biased region" description="Polar residues" evidence="1">
    <location>
        <begin position="1"/>
        <end position="12"/>
    </location>
</feature>
<dbReference type="InterPro" id="IPR009818">
    <property type="entry name" value="PAM2_motif"/>
</dbReference>
<evidence type="ECO:0000259" key="2">
    <source>
        <dbReference type="SMART" id="SM01272"/>
    </source>
</evidence>
<feature type="compositionally biased region" description="Low complexity" evidence="1">
    <location>
        <begin position="316"/>
        <end position="329"/>
    </location>
</feature>
<feature type="region of interest" description="Disordered" evidence="1">
    <location>
        <begin position="780"/>
        <end position="848"/>
    </location>
</feature>
<feature type="compositionally biased region" description="Polar residues" evidence="1">
    <location>
        <begin position="906"/>
        <end position="919"/>
    </location>
</feature>
<feature type="compositionally biased region" description="Low complexity" evidence="1">
    <location>
        <begin position="658"/>
        <end position="670"/>
    </location>
</feature>
<dbReference type="InterPro" id="IPR009604">
    <property type="entry name" value="LsmAD_domain"/>
</dbReference>
<feature type="compositionally biased region" description="Polar residues" evidence="1">
    <location>
        <begin position="409"/>
        <end position="419"/>
    </location>
</feature>
<organism evidence="3 4">
    <name type="scientific">Biomphalaria glabrata</name>
    <name type="common">Bloodfluke planorb</name>
    <name type="synonym">Freshwater snail</name>
    <dbReference type="NCBI Taxonomy" id="6526"/>
    <lineage>
        <taxon>Eukaryota</taxon>
        <taxon>Metazoa</taxon>
        <taxon>Spiralia</taxon>
        <taxon>Lophotrochozoa</taxon>
        <taxon>Mollusca</taxon>
        <taxon>Gastropoda</taxon>
        <taxon>Heterobranchia</taxon>
        <taxon>Euthyneura</taxon>
        <taxon>Panpulmonata</taxon>
        <taxon>Hygrophila</taxon>
        <taxon>Lymnaeoidea</taxon>
        <taxon>Planorbidae</taxon>
        <taxon>Biomphalaria</taxon>
    </lineage>
</organism>
<dbReference type="PANTHER" id="PTHR12854:SF7">
    <property type="entry name" value="ATAXIN-2 HOMOLOG"/>
    <property type="match status" value="1"/>
</dbReference>
<dbReference type="Pfam" id="PF06741">
    <property type="entry name" value="LsmAD"/>
    <property type="match status" value="1"/>
</dbReference>
<dbReference type="VEuPathDB" id="VectorBase:BGLB038090"/>
<evidence type="ECO:0000256" key="1">
    <source>
        <dbReference type="SAM" id="MobiDB-lite"/>
    </source>
</evidence>
<dbReference type="VEuPathDB" id="VectorBase:BGLAX_043782"/>
<dbReference type="PANTHER" id="PTHR12854">
    <property type="entry name" value="ATAXIN 2-RELATED"/>
    <property type="match status" value="1"/>
</dbReference>